<comment type="cofactor">
    <cofactor evidence="1">
        <name>Mg(2+)</name>
        <dbReference type="ChEBI" id="CHEBI:18420"/>
    </cofactor>
</comment>
<accession>A0A7V8KRG1</accession>
<dbReference type="GO" id="GO:0046872">
    <property type="term" value="F:metal ion binding"/>
    <property type="evidence" value="ECO:0007669"/>
    <property type="project" value="UniProtKB-KW"/>
</dbReference>
<dbReference type="Pfam" id="PF18765">
    <property type="entry name" value="Polbeta"/>
    <property type="match status" value="1"/>
</dbReference>
<evidence type="ECO:0000256" key="7">
    <source>
        <dbReference type="ARBA" id="ARBA00022842"/>
    </source>
</evidence>
<dbReference type="InterPro" id="IPR041633">
    <property type="entry name" value="Polbeta"/>
</dbReference>
<evidence type="ECO:0000256" key="5">
    <source>
        <dbReference type="ARBA" id="ARBA00022741"/>
    </source>
</evidence>
<comment type="caution">
    <text evidence="9">The sequence shown here is derived from an EMBL/GenBank/DDBJ whole genome shotgun (WGS) entry which is preliminary data.</text>
</comment>
<dbReference type="Proteomes" id="UP000029109">
    <property type="component" value="Unassembled WGS sequence"/>
</dbReference>
<keyword evidence="2 9" id="KW-0808">Transferase</keyword>
<evidence type="ECO:0000256" key="6">
    <source>
        <dbReference type="ARBA" id="ARBA00022840"/>
    </source>
</evidence>
<name>A0A7V8KRG1_9BIFI</name>
<dbReference type="Gene3D" id="3.30.460.10">
    <property type="entry name" value="Beta Polymerase, domain 2"/>
    <property type="match status" value="1"/>
</dbReference>
<evidence type="ECO:0000256" key="1">
    <source>
        <dbReference type="ARBA" id="ARBA00001946"/>
    </source>
</evidence>
<proteinExistence type="predicted"/>
<sequence>MDGVVTFDDVREAASVVAPQHGVSEMYVYGSVARGDNHTDSDVDLIYSMGPGHKATAGTIMGLKDDLERRLGKDVSLISKRALLFNAEHTPSDRLFYNAIRADLKQVL</sequence>
<dbReference type="PANTHER" id="PTHR33571:SF14">
    <property type="entry name" value="PROTEIN ADENYLYLTRANSFERASE MJ0435-RELATED"/>
    <property type="match status" value="1"/>
</dbReference>
<keyword evidence="7" id="KW-0460">Magnesium</keyword>
<keyword evidence="6" id="KW-0067">ATP-binding</keyword>
<gene>
    <name evidence="9" type="ORF">BPULL_0663</name>
</gene>
<dbReference type="GO" id="GO:0016779">
    <property type="term" value="F:nucleotidyltransferase activity"/>
    <property type="evidence" value="ECO:0007669"/>
    <property type="project" value="UniProtKB-KW"/>
</dbReference>
<keyword evidence="4" id="KW-0479">Metal-binding</keyword>
<evidence type="ECO:0000259" key="8">
    <source>
        <dbReference type="Pfam" id="PF18765"/>
    </source>
</evidence>
<keyword evidence="5" id="KW-0547">Nucleotide-binding</keyword>
<evidence type="ECO:0000313" key="9">
    <source>
        <dbReference type="EMBL" id="KFI83922.1"/>
    </source>
</evidence>
<dbReference type="InterPro" id="IPR043519">
    <property type="entry name" value="NT_sf"/>
</dbReference>
<evidence type="ECO:0000256" key="2">
    <source>
        <dbReference type="ARBA" id="ARBA00022679"/>
    </source>
</evidence>
<evidence type="ECO:0000256" key="4">
    <source>
        <dbReference type="ARBA" id="ARBA00022723"/>
    </source>
</evidence>
<dbReference type="SUPFAM" id="SSF81301">
    <property type="entry name" value="Nucleotidyltransferase"/>
    <property type="match status" value="1"/>
</dbReference>
<evidence type="ECO:0000256" key="3">
    <source>
        <dbReference type="ARBA" id="ARBA00022695"/>
    </source>
</evidence>
<organism evidence="9 10">
    <name type="scientific">Bifidobacterium pullorum</name>
    <dbReference type="NCBI Taxonomy" id="78448"/>
    <lineage>
        <taxon>Bacteria</taxon>
        <taxon>Bacillati</taxon>
        <taxon>Actinomycetota</taxon>
        <taxon>Actinomycetes</taxon>
        <taxon>Bifidobacteriales</taxon>
        <taxon>Bifidobacteriaceae</taxon>
        <taxon>Bifidobacterium</taxon>
    </lineage>
</organism>
<reference evidence="9 10" key="1">
    <citation type="submission" date="2014-03" db="EMBL/GenBank/DDBJ databases">
        <title>Genomics of Bifidobacteria.</title>
        <authorList>
            <person name="Ventura M."/>
            <person name="Milani C."/>
            <person name="Lugli G.A."/>
        </authorList>
    </citation>
    <scope>NUCLEOTIDE SEQUENCE [LARGE SCALE GENOMIC DNA]</scope>
    <source>
        <strain evidence="9 10">LMG 21816</strain>
    </source>
</reference>
<dbReference type="CDD" id="cd05403">
    <property type="entry name" value="NT_KNTase_like"/>
    <property type="match status" value="1"/>
</dbReference>
<protein>
    <submittedName>
        <fullName evidence="9">Nucleotidyltransferase domain protein</fullName>
    </submittedName>
</protein>
<dbReference type="AlphaFoldDB" id="A0A7V8KRG1"/>
<feature type="domain" description="Polymerase beta nucleotidyltransferase" evidence="8">
    <location>
        <begin position="19"/>
        <end position="79"/>
    </location>
</feature>
<dbReference type="EMBL" id="JGZJ01000004">
    <property type="protein sequence ID" value="KFI83922.1"/>
    <property type="molecule type" value="Genomic_DNA"/>
</dbReference>
<dbReference type="InterPro" id="IPR052038">
    <property type="entry name" value="Type-VII_TA_antitoxin"/>
</dbReference>
<evidence type="ECO:0000313" key="10">
    <source>
        <dbReference type="Proteomes" id="UP000029109"/>
    </source>
</evidence>
<dbReference type="GO" id="GO:0005524">
    <property type="term" value="F:ATP binding"/>
    <property type="evidence" value="ECO:0007669"/>
    <property type="project" value="UniProtKB-KW"/>
</dbReference>
<keyword evidence="3" id="KW-0548">Nucleotidyltransferase</keyword>
<dbReference type="PANTHER" id="PTHR33571">
    <property type="entry name" value="SSL8005 PROTEIN"/>
    <property type="match status" value="1"/>
</dbReference>